<comment type="caution">
    <text evidence="3">The sequence shown here is derived from an EMBL/GenBank/DDBJ whole genome shotgun (WGS) entry which is preliminary data.</text>
</comment>
<gene>
    <name evidence="3" type="ORF">DCF15_22030</name>
</gene>
<keyword evidence="2" id="KW-0605">Phycobilisome</keyword>
<dbReference type="PANTHER" id="PTHR12697:SF5">
    <property type="entry name" value="DEOXYHYPUSINE HYDROXYLASE"/>
    <property type="match status" value="1"/>
</dbReference>
<evidence type="ECO:0000313" key="3">
    <source>
        <dbReference type="EMBL" id="PZO44426.1"/>
    </source>
</evidence>
<evidence type="ECO:0000256" key="1">
    <source>
        <dbReference type="ARBA" id="ARBA00022549"/>
    </source>
</evidence>
<sequence>MNISEIKLLLVNEDPQLRLRGLVALKDYEAETAVPILIGLQQDEAFLVRSFVAMGLGRKRNPVAYAALLEMLRQEPDHNVQAEIANSLGLYGAIAAEALVTLFTENSNWLVRRSILAIMPEMKVPQKLMNVTLEALKDTDETIVQAGISTLGLLANTSEAAQALAALLPFTADQNWRSRMSAAYALKPFRAADIESALAEQAQTALAQLRQDPQHQVVAAALEDLLPT</sequence>
<dbReference type="PANTHER" id="PTHR12697">
    <property type="entry name" value="PBS LYASE HEAT-LIKE PROTEIN"/>
    <property type="match status" value="1"/>
</dbReference>
<dbReference type="Gene3D" id="1.25.10.10">
    <property type="entry name" value="Leucine-rich Repeat Variant"/>
    <property type="match status" value="2"/>
</dbReference>
<name>A0A2W4WHU3_9CYAN</name>
<organism evidence="3 4">
    <name type="scientific">Phormidesmis priestleyi</name>
    <dbReference type="NCBI Taxonomy" id="268141"/>
    <lineage>
        <taxon>Bacteria</taxon>
        <taxon>Bacillati</taxon>
        <taxon>Cyanobacteriota</taxon>
        <taxon>Cyanophyceae</taxon>
        <taxon>Leptolyngbyales</taxon>
        <taxon>Leptolyngbyaceae</taxon>
        <taxon>Phormidesmis</taxon>
    </lineage>
</organism>
<dbReference type="GO" id="GO:0030089">
    <property type="term" value="C:phycobilisome"/>
    <property type="evidence" value="ECO:0007669"/>
    <property type="project" value="UniProtKB-KW"/>
</dbReference>
<dbReference type="EMBL" id="QBMP01000380">
    <property type="protein sequence ID" value="PZO44426.1"/>
    <property type="molecule type" value="Genomic_DNA"/>
</dbReference>
<dbReference type="SMART" id="SM00567">
    <property type="entry name" value="EZ_HEAT"/>
    <property type="match status" value="3"/>
</dbReference>
<reference evidence="3 4" key="2">
    <citation type="submission" date="2018-06" db="EMBL/GenBank/DDBJ databases">
        <title>Metagenomic assembly of (sub)arctic Cyanobacteria and their associated microbiome from non-axenic cultures.</title>
        <authorList>
            <person name="Baurain D."/>
        </authorList>
    </citation>
    <scope>NUCLEOTIDE SEQUENCE [LARGE SCALE GENOMIC DNA]</scope>
    <source>
        <strain evidence="3">ULC027bin1</strain>
    </source>
</reference>
<dbReference type="GO" id="GO:0016491">
    <property type="term" value="F:oxidoreductase activity"/>
    <property type="evidence" value="ECO:0007669"/>
    <property type="project" value="TreeGrafter"/>
</dbReference>
<protein>
    <submittedName>
        <fullName evidence="3">Phycocyanobilin lyase</fullName>
    </submittedName>
</protein>
<dbReference type="InterPro" id="IPR004155">
    <property type="entry name" value="PBS_lyase_HEAT"/>
</dbReference>
<dbReference type="SUPFAM" id="SSF48371">
    <property type="entry name" value="ARM repeat"/>
    <property type="match status" value="1"/>
</dbReference>
<dbReference type="AlphaFoldDB" id="A0A2W4WHU3"/>
<dbReference type="GO" id="GO:0016829">
    <property type="term" value="F:lyase activity"/>
    <property type="evidence" value="ECO:0007669"/>
    <property type="project" value="UniProtKB-KW"/>
</dbReference>
<dbReference type="InterPro" id="IPR016024">
    <property type="entry name" value="ARM-type_fold"/>
</dbReference>
<reference evidence="4" key="1">
    <citation type="submission" date="2018-04" db="EMBL/GenBank/DDBJ databases">
        <authorList>
            <person name="Cornet L."/>
        </authorList>
    </citation>
    <scope>NUCLEOTIDE SEQUENCE [LARGE SCALE GENOMIC DNA]</scope>
</reference>
<dbReference type="InterPro" id="IPR011989">
    <property type="entry name" value="ARM-like"/>
</dbReference>
<proteinExistence type="predicted"/>
<evidence type="ECO:0000256" key="2">
    <source>
        <dbReference type="ARBA" id="ARBA00022738"/>
    </source>
</evidence>
<accession>A0A2W4WHU3</accession>
<dbReference type="Pfam" id="PF13646">
    <property type="entry name" value="HEAT_2"/>
    <property type="match status" value="2"/>
</dbReference>
<dbReference type="Proteomes" id="UP000249794">
    <property type="component" value="Unassembled WGS sequence"/>
</dbReference>
<evidence type="ECO:0000313" key="4">
    <source>
        <dbReference type="Proteomes" id="UP000249794"/>
    </source>
</evidence>
<keyword evidence="3" id="KW-0456">Lyase</keyword>
<keyword evidence="1" id="KW-0042">Antenna complex</keyword>